<dbReference type="AlphaFoldDB" id="A0A382X3L4"/>
<evidence type="ECO:0000259" key="2">
    <source>
        <dbReference type="Pfam" id="PF06429"/>
    </source>
</evidence>
<sequence length="55" mass="6146">VIPSRWRLNGFLPEHSNVDLASELIEQIRAEMAIDMNAKVIHTANGMVCNLIDQA</sequence>
<feature type="domain" description="Flagellar basal-body/hook protein C-terminal" evidence="2">
    <location>
        <begin position="9"/>
        <end position="47"/>
    </location>
</feature>
<gene>
    <name evidence="3" type="ORF">METZ01_LOCUS418556</name>
</gene>
<reference evidence="3" key="1">
    <citation type="submission" date="2018-05" db="EMBL/GenBank/DDBJ databases">
        <authorList>
            <person name="Lanie J.A."/>
            <person name="Ng W.-L."/>
            <person name="Kazmierczak K.M."/>
            <person name="Andrzejewski T.M."/>
            <person name="Davidsen T.M."/>
            <person name="Wayne K.J."/>
            <person name="Tettelin H."/>
            <person name="Glass J.I."/>
            <person name="Rusch D."/>
            <person name="Podicherti R."/>
            <person name="Tsui H.-C.T."/>
            <person name="Winkler M.E."/>
        </authorList>
    </citation>
    <scope>NUCLEOTIDE SEQUENCE</scope>
</reference>
<dbReference type="InterPro" id="IPR010930">
    <property type="entry name" value="Flg_bb/hook_C_dom"/>
</dbReference>
<accession>A0A382X3L4</accession>
<evidence type="ECO:0000256" key="1">
    <source>
        <dbReference type="ARBA" id="ARBA00009677"/>
    </source>
</evidence>
<dbReference type="EMBL" id="UINC01164712">
    <property type="protein sequence ID" value="SVD65702.1"/>
    <property type="molecule type" value="Genomic_DNA"/>
</dbReference>
<comment type="similarity">
    <text evidence="1">Belongs to the flagella basal body rod proteins family.</text>
</comment>
<proteinExistence type="inferred from homology"/>
<feature type="non-terminal residue" evidence="3">
    <location>
        <position position="55"/>
    </location>
</feature>
<protein>
    <recommendedName>
        <fullName evidence="2">Flagellar basal-body/hook protein C-terminal domain-containing protein</fullName>
    </recommendedName>
</protein>
<feature type="non-terminal residue" evidence="3">
    <location>
        <position position="1"/>
    </location>
</feature>
<organism evidence="3">
    <name type="scientific">marine metagenome</name>
    <dbReference type="NCBI Taxonomy" id="408172"/>
    <lineage>
        <taxon>unclassified sequences</taxon>
        <taxon>metagenomes</taxon>
        <taxon>ecological metagenomes</taxon>
    </lineage>
</organism>
<dbReference type="Pfam" id="PF06429">
    <property type="entry name" value="Flg_bbr_C"/>
    <property type="match status" value="1"/>
</dbReference>
<name>A0A382X3L4_9ZZZZ</name>
<evidence type="ECO:0000313" key="3">
    <source>
        <dbReference type="EMBL" id="SVD65702.1"/>
    </source>
</evidence>